<evidence type="ECO:0000259" key="15">
    <source>
        <dbReference type="PROSITE" id="PS51034"/>
    </source>
</evidence>
<feature type="signal peptide" evidence="13">
    <location>
        <begin position="1"/>
        <end position="22"/>
    </location>
</feature>
<keyword evidence="4" id="KW-1003">Cell membrane</keyword>
<keyword evidence="3" id="KW-0217">Developmental protein</keyword>
<organism evidence="16 17">
    <name type="scientific">Ridgeia piscesae</name>
    <name type="common">Tubeworm</name>
    <dbReference type="NCBI Taxonomy" id="27915"/>
    <lineage>
        <taxon>Eukaryota</taxon>
        <taxon>Metazoa</taxon>
        <taxon>Spiralia</taxon>
        <taxon>Lophotrochozoa</taxon>
        <taxon>Annelida</taxon>
        <taxon>Polychaeta</taxon>
        <taxon>Sedentaria</taxon>
        <taxon>Canalipalpata</taxon>
        <taxon>Sabellida</taxon>
        <taxon>Siboglinidae</taxon>
        <taxon>Ridgeia</taxon>
    </lineage>
</organism>
<proteinExistence type="predicted"/>
<name>A0AAD9L1W5_RIDPI</name>
<evidence type="ECO:0000256" key="6">
    <source>
        <dbReference type="ARBA" id="ARBA00022729"/>
    </source>
</evidence>
<feature type="chain" id="PRO_5042275741" description="Deleted in malignant brain tumors 1 protein-like" evidence="13">
    <location>
        <begin position="23"/>
        <end position="717"/>
    </location>
</feature>
<dbReference type="Proteomes" id="UP001209878">
    <property type="component" value="Unassembled WGS sequence"/>
</dbReference>
<evidence type="ECO:0000256" key="2">
    <source>
        <dbReference type="ARBA" id="ARBA00004613"/>
    </source>
</evidence>
<evidence type="ECO:0000256" key="9">
    <source>
        <dbReference type="ARBA" id="ARBA00023157"/>
    </source>
</evidence>
<dbReference type="InterPro" id="IPR050912">
    <property type="entry name" value="LOX-like_protein"/>
</dbReference>
<evidence type="ECO:0000256" key="8">
    <source>
        <dbReference type="ARBA" id="ARBA00023136"/>
    </source>
</evidence>
<keyword evidence="8" id="KW-0472">Membrane</keyword>
<protein>
    <recommendedName>
        <fullName evidence="18">Deleted in malignant brain tumors 1 protein-like</fullName>
    </recommendedName>
</protein>
<evidence type="ECO:0000259" key="14">
    <source>
        <dbReference type="PROSITE" id="PS50287"/>
    </source>
</evidence>
<evidence type="ECO:0000256" key="13">
    <source>
        <dbReference type="SAM" id="SignalP"/>
    </source>
</evidence>
<dbReference type="Pfam" id="PF00530">
    <property type="entry name" value="SRCR"/>
    <property type="match status" value="2"/>
</dbReference>
<dbReference type="GO" id="GO:0005886">
    <property type="term" value="C:plasma membrane"/>
    <property type="evidence" value="ECO:0007669"/>
    <property type="project" value="UniProtKB-SubCell"/>
</dbReference>
<dbReference type="GO" id="GO:0030154">
    <property type="term" value="P:cell differentiation"/>
    <property type="evidence" value="ECO:0007669"/>
    <property type="project" value="UniProtKB-KW"/>
</dbReference>
<feature type="disulfide bond" evidence="11">
    <location>
        <begin position="243"/>
        <end position="253"/>
    </location>
</feature>
<keyword evidence="10" id="KW-0325">Glycoprotein</keyword>
<feature type="domain" description="SRCR" evidence="14">
    <location>
        <begin position="28"/>
        <end position="131"/>
    </location>
</feature>
<evidence type="ECO:0000256" key="3">
    <source>
        <dbReference type="ARBA" id="ARBA00022473"/>
    </source>
</evidence>
<sequence>MHLWPLGVVLLCVISLQTGVTGQGVTQVRLVGGYNPREGRVEVYHNGVWGTICDDQWDRKDANVVCKMVGFQGEARAYKKSQPFGKAPTNMKIWMDDVACAGNELNIASCSHSGWGNTNCNHTEDAGVSCLGVKITTTTTTPLPTTTTTPLPKISQNFSFSECALCDSSVASLEQMNAAEGRVMVRHKGVWGSVCDDRWSQAAAVVVCRMLCYHPQNARAQLGGMGGRFGNMSDPILLDNVECTGNETDIADCRHNLWNDNNCDLTEAAAVTCLPEPAADPDLPDPEIICDNEKIVARFLLSAEPRLRPDHLTVPEGSTGCGIAKSSDTNFVIVSIPFVGCGTQRQMNETHIIYSNMIRYELPAEDPTITRSTVHNITVYCVNHRNHNPINSVQPRPRTVAPQYGKGDFDVKMRLYRDSSFNDPISDFPARVSLASWLYVAVTLTSTDPSLKIVLNQCYAAPGIDKDSKPQYVLIKDKCSVEGTLNFYPFNQTLFGFGFRSFRFRGNYTYVYMHCKAFVCDRDEKTPQCDRSCGVSSSKRKRRDVTSVLTKKEYDLEQGPFLIISAADQESSSSGGIVDRGRQWLGEPREDSIVHESATVHRLNAVHGPNAVNESTAVHGPNAVNESTAVHGPNAGHESTAVHGPNAVNESTAVHGPNVGLESTAVHGPNAVNESTAVHGPNAVNESTAVHGPNVNCGPRAKCGPRVNCGTWVKCAD</sequence>
<dbReference type="InterPro" id="IPR042235">
    <property type="entry name" value="ZP-C_dom"/>
</dbReference>
<dbReference type="PANTHER" id="PTHR45817:SF4">
    <property type="entry name" value="LYSYL OXIDASE-LIKE-RELATED"/>
    <property type="match status" value="1"/>
</dbReference>
<comment type="caution">
    <text evidence="11">Lacks conserved residue(s) required for the propagation of feature annotation.</text>
</comment>
<dbReference type="InterPro" id="IPR017977">
    <property type="entry name" value="ZP_dom_CS"/>
</dbReference>
<dbReference type="SMART" id="SM00241">
    <property type="entry name" value="ZP"/>
    <property type="match status" value="1"/>
</dbReference>
<evidence type="ECO:0008006" key="18">
    <source>
        <dbReference type="Google" id="ProtNLM"/>
    </source>
</evidence>
<comment type="caution">
    <text evidence="16">The sequence shown here is derived from an EMBL/GenBank/DDBJ whole genome shotgun (WGS) entry which is preliminary data.</text>
</comment>
<dbReference type="PROSITE" id="PS00420">
    <property type="entry name" value="SRCR_1"/>
    <property type="match status" value="1"/>
</dbReference>
<keyword evidence="9 11" id="KW-1015">Disulfide bond</keyword>
<dbReference type="Pfam" id="PF23344">
    <property type="entry name" value="ZP-N"/>
    <property type="match status" value="1"/>
</dbReference>
<evidence type="ECO:0000313" key="16">
    <source>
        <dbReference type="EMBL" id="KAK2181460.1"/>
    </source>
</evidence>
<feature type="domain" description="ZP" evidence="15">
    <location>
        <begin position="289"/>
        <end position="536"/>
    </location>
</feature>
<dbReference type="PROSITE" id="PS50287">
    <property type="entry name" value="SRCR_2"/>
    <property type="match status" value="2"/>
</dbReference>
<dbReference type="GO" id="GO:0004720">
    <property type="term" value="F:protein-lysine 6-oxidase activity"/>
    <property type="evidence" value="ECO:0007669"/>
    <property type="project" value="TreeGrafter"/>
</dbReference>
<dbReference type="PRINTS" id="PR00258">
    <property type="entry name" value="SPERACTRCPTR"/>
</dbReference>
<evidence type="ECO:0000256" key="1">
    <source>
        <dbReference type="ARBA" id="ARBA00004236"/>
    </source>
</evidence>
<dbReference type="SUPFAM" id="SSF56487">
    <property type="entry name" value="SRCR-like"/>
    <property type="match status" value="2"/>
</dbReference>
<gene>
    <name evidence="16" type="ORF">NP493_397g02040</name>
</gene>
<dbReference type="InterPro" id="IPR055356">
    <property type="entry name" value="ZP-N"/>
</dbReference>
<dbReference type="Gene3D" id="2.60.40.3210">
    <property type="entry name" value="Zona pellucida, ZP-N domain"/>
    <property type="match status" value="1"/>
</dbReference>
<dbReference type="Pfam" id="PF00100">
    <property type="entry name" value="Zona_pellucida"/>
    <property type="match status" value="1"/>
</dbReference>
<reference evidence="16" key="1">
    <citation type="journal article" date="2023" name="Mol. Biol. Evol.">
        <title>Third-Generation Sequencing Reveals the Adaptive Role of the Epigenome in Three Deep-Sea Polychaetes.</title>
        <authorList>
            <person name="Perez M."/>
            <person name="Aroh O."/>
            <person name="Sun Y."/>
            <person name="Lan Y."/>
            <person name="Juniper S.K."/>
            <person name="Young C.R."/>
            <person name="Angers B."/>
            <person name="Qian P.Y."/>
        </authorList>
    </citation>
    <scope>NUCLEOTIDE SEQUENCE</scope>
    <source>
        <strain evidence="16">R07B-5</strain>
    </source>
</reference>
<dbReference type="InterPro" id="IPR036772">
    <property type="entry name" value="SRCR-like_dom_sf"/>
</dbReference>
<dbReference type="PROSITE" id="PS51034">
    <property type="entry name" value="ZP_2"/>
    <property type="match status" value="1"/>
</dbReference>
<dbReference type="FunFam" id="3.10.250.10:FF:000001">
    <property type="entry name" value="Lysyl oxidase 4 isoform X1"/>
    <property type="match status" value="1"/>
</dbReference>
<accession>A0AAD9L1W5</accession>
<dbReference type="InterPro" id="IPR048290">
    <property type="entry name" value="ZP_chr"/>
</dbReference>
<keyword evidence="7" id="KW-0221">Differentiation</keyword>
<keyword evidence="17" id="KW-1185">Reference proteome</keyword>
<evidence type="ECO:0000256" key="7">
    <source>
        <dbReference type="ARBA" id="ARBA00022782"/>
    </source>
</evidence>
<dbReference type="SMART" id="SM00202">
    <property type="entry name" value="SR"/>
    <property type="match status" value="2"/>
</dbReference>
<evidence type="ECO:0000256" key="10">
    <source>
        <dbReference type="ARBA" id="ARBA00023180"/>
    </source>
</evidence>
<dbReference type="InterPro" id="IPR001507">
    <property type="entry name" value="ZP_dom"/>
</dbReference>
<feature type="domain" description="SRCR" evidence="14">
    <location>
        <begin position="163"/>
        <end position="274"/>
    </location>
</feature>
<feature type="region of interest" description="Disordered" evidence="12">
    <location>
        <begin position="626"/>
        <end position="650"/>
    </location>
</feature>
<dbReference type="InterPro" id="IPR055355">
    <property type="entry name" value="ZP-C"/>
</dbReference>
<dbReference type="PRINTS" id="PR00023">
    <property type="entry name" value="ZPELLUCIDA"/>
</dbReference>
<evidence type="ECO:0000256" key="4">
    <source>
        <dbReference type="ARBA" id="ARBA00022475"/>
    </source>
</evidence>
<dbReference type="AlphaFoldDB" id="A0AAD9L1W5"/>
<dbReference type="PANTHER" id="PTHR45817">
    <property type="entry name" value="LYSYL OXIDASE-LIKE-RELATED"/>
    <property type="match status" value="1"/>
</dbReference>
<evidence type="ECO:0000256" key="11">
    <source>
        <dbReference type="PROSITE-ProRule" id="PRU00196"/>
    </source>
</evidence>
<dbReference type="PROSITE" id="PS00682">
    <property type="entry name" value="ZP_1"/>
    <property type="match status" value="1"/>
</dbReference>
<keyword evidence="6 13" id="KW-0732">Signal</keyword>
<evidence type="ECO:0000313" key="17">
    <source>
        <dbReference type="Proteomes" id="UP001209878"/>
    </source>
</evidence>
<dbReference type="FunFam" id="3.10.250.10:FF:000011">
    <property type="entry name" value="Scavenger receptor class A member 5"/>
    <property type="match status" value="1"/>
</dbReference>
<comment type="subcellular location">
    <subcellularLocation>
        <location evidence="1">Cell membrane</location>
    </subcellularLocation>
    <subcellularLocation>
        <location evidence="2">Secreted</location>
    </subcellularLocation>
</comment>
<dbReference type="Gene3D" id="2.60.40.4100">
    <property type="entry name" value="Zona pellucida, ZP-C domain"/>
    <property type="match status" value="1"/>
</dbReference>
<dbReference type="InterPro" id="IPR001190">
    <property type="entry name" value="SRCR"/>
</dbReference>
<dbReference type="Gene3D" id="3.10.250.10">
    <property type="entry name" value="SRCR-like domain"/>
    <property type="match status" value="2"/>
</dbReference>
<dbReference type="EMBL" id="JAODUO010000397">
    <property type="protein sequence ID" value="KAK2181460.1"/>
    <property type="molecule type" value="Genomic_DNA"/>
</dbReference>
<keyword evidence="5" id="KW-0964">Secreted</keyword>
<evidence type="ECO:0000256" key="5">
    <source>
        <dbReference type="ARBA" id="ARBA00022525"/>
    </source>
</evidence>
<feature type="disulfide bond" evidence="11">
    <location>
        <begin position="100"/>
        <end position="110"/>
    </location>
</feature>
<dbReference type="GO" id="GO:0005615">
    <property type="term" value="C:extracellular space"/>
    <property type="evidence" value="ECO:0007669"/>
    <property type="project" value="TreeGrafter"/>
</dbReference>
<evidence type="ECO:0000256" key="12">
    <source>
        <dbReference type="SAM" id="MobiDB-lite"/>
    </source>
</evidence>